<feature type="region of interest" description="Disordered" evidence="1">
    <location>
        <begin position="153"/>
        <end position="180"/>
    </location>
</feature>
<feature type="chain" id="PRO_5012305068" description="Extracellular membrane protein CFEM domain-containing protein" evidence="2">
    <location>
        <begin position="23"/>
        <end position="288"/>
    </location>
</feature>
<protein>
    <recommendedName>
        <fullName evidence="5">Extracellular membrane protein CFEM domain-containing protein</fullName>
    </recommendedName>
</protein>
<sequence>MHCKFVSLALVFGLALVSPAIAKVAAPAPGAAPVAPVQKSGEADPDDIVLPQAPSVQQQQLVNMVLPELPKAPKVEEEPPKPQGCALDGQVRLCVNHSTMQRETCAADDLDCQCTWAQKLTQCYAPCMSDKVNSDNMHAAKADQDGICQQAAKNGKIAKDKERLKKEQKNGKSKKQTQNIQQKNINDLASSHDLSTQAADEESTKQKPAKEDKAPDSSDSAPRQEGGNKSNNSGGKDPELNNDKSGKNGKAKPGGDSNLPLMENAAGNMSAFSSVLLIPLALAFRSVF</sequence>
<keyword evidence="2" id="KW-0732">Signal</keyword>
<feature type="signal peptide" evidence="2">
    <location>
        <begin position="1"/>
        <end position="22"/>
    </location>
</feature>
<comment type="caution">
    <text evidence="3">The sequence shown here is derived from an EMBL/GenBank/DDBJ whole genome shotgun (WGS) entry which is preliminary data.</text>
</comment>
<feature type="compositionally biased region" description="Basic and acidic residues" evidence="1">
    <location>
        <begin position="236"/>
        <end position="246"/>
    </location>
</feature>
<dbReference type="AlphaFoldDB" id="A0A1Y1WBH6"/>
<organism evidence="3 4">
    <name type="scientific">Linderina pennispora</name>
    <dbReference type="NCBI Taxonomy" id="61395"/>
    <lineage>
        <taxon>Eukaryota</taxon>
        <taxon>Fungi</taxon>
        <taxon>Fungi incertae sedis</taxon>
        <taxon>Zoopagomycota</taxon>
        <taxon>Kickxellomycotina</taxon>
        <taxon>Kickxellomycetes</taxon>
        <taxon>Kickxellales</taxon>
        <taxon>Kickxellaceae</taxon>
        <taxon>Linderina</taxon>
    </lineage>
</organism>
<evidence type="ECO:0000256" key="1">
    <source>
        <dbReference type="SAM" id="MobiDB-lite"/>
    </source>
</evidence>
<dbReference type="Proteomes" id="UP000193922">
    <property type="component" value="Unassembled WGS sequence"/>
</dbReference>
<name>A0A1Y1WBH6_9FUNG</name>
<feature type="compositionally biased region" description="Basic and acidic residues" evidence="1">
    <location>
        <begin position="202"/>
        <end position="216"/>
    </location>
</feature>
<feature type="compositionally biased region" description="Basic and acidic residues" evidence="1">
    <location>
        <begin position="157"/>
        <end position="170"/>
    </location>
</feature>
<evidence type="ECO:0008006" key="5">
    <source>
        <dbReference type="Google" id="ProtNLM"/>
    </source>
</evidence>
<dbReference type="EMBL" id="MCFD01000005">
    <property type="protein sequence ID" value="ORX70596.1"/>
    <property type="molecule type" value="Genomic_DNA"/>
</dbReference>
<keyword evidence="4" id="KW-1185">Reference proteome</keyword>
<gene>
    <name evidence="3" type="ORF">DL89DRAFT_292245</name>
</gene>
<accession>A0A1Y1WBH6</accession>
<feature type="region of interest" description="Disordered" evidence="1">
    <location>
        <begin position="192"/>
        <end position="263"/>
    </location>
</feature>
<evidence type="ECO:0000313" key="3">
    <source>
        <dbReference type="EMBL" id="ORX70596.1"/>
    </source>
</evidence>
<evidence type="ECO:0000313" key="4">
    <source>
        <dbReference type="Proteomes" id="UP000193922"/>
    </source>
</evidence>
<evidence type="ECO:0000256" key="2">
    <source>
        <dbReference type="SAM" id="SignalP"/>
    </source>
</evidence>
<dbReference type="OrthoDB" id="5592210at2759"/>
<proteinExistence type="predicted"/>
<reference evidence="3 4" key="1">
    <citation type="submission" date="2016-07" db="EMBL/GenBank/DDBJ databases">
        <title>Pervasive Adenine N6-methylation of Active Genes in Fungi.</title>
        <authorList>
            <consortium name="DOE Joint Genome Institute"/>
            <person name="Mondo S.J."/>
            <person name="Dannebaum R.O."/>
            <person name="Kuo R.C."/>
            <person name="Labutti K."/>
            <person name="Haridas S."/>
            <person name="Kuo A."/>
            <person name="Salamov A."/>
            <person name="Ahrendt S.R."/>
            <person name="Lipzen A."/>
            <person name="Sullivan W."/>
            <person name="Andreopoulos W.B."/>
            <person name="Clum A."/>
            <person name="Lindquist E."/>
            <person name="Daum C."/>
            <person name="Ramamoorthy G.K."/>
            <person name="Gryganskyi A."/>
            <person name="Culley D."/>
            <person name="Magnuson J.K."/>
            <person name="James T.Y."/>
            <person name="O'Malley M.A."/>
            <person name="Stajich J.E."/>
            <person name="Spatafora J.W."/>
            <person name="Visel A."/>
            <person name="Grigoriev I.V."/>
        </authorList>
    </citation>
    <scope>NUCLEOTIDE SEQUENCE [LARGE SCALE GENOMIC DNA]</scope>
    <source>
        <strain evidence="3 4">ATCC 12442</strain>
    </source>
</reference>
<dbReference type="GeneID" id="63806927"/>
<dbReference type="RefSeq" id="XP_040744175.1">
    <property type="nucleotide sequence ID" value="XM_040890279.1"/>
</dbReference>